<protein>
    <submittedName>
        <fullName evidence="1">Uncharacterized protein</fullName>
    </submittedName>
</protein>
<dbReference type="AlphaFoldDB" id="A0A844AW02"/>
<keyword evidence="2" id="KW-1185">Reference proteome</keyword>
<organism evidence="1 2">
    <name type="scientific">Caenimonas koreensis DSM 17982</name>
    <dbReference type="NCBI Taxonomy" id="1121255"/>
    <lineage>
        <taxon>Bacteria</taxon>
        <taxon>Pseudomonadati</taxon>
        <taxon>Pseudomonadota</taxon>
        <taxon>Betaproteobacteria</taxon>
        <taxon>Burkholderiales</taxon>
        <taxon>Comamonadaceae</taxon>
        <taxon>Caenimonas</taxon>
    </lineage>
</organism>
<evidence type="ECO:0000313" key="1">
    <source>
        <dbReference type="EMBL" id="MRD48565.1"/>
    </source>
</evidence>
<dbReference type="RefSeq" id="WP_153585888.1">
    <property type="nucleotide sequence ID" value="NZ_WJBU01000014.1"/>
</dbReference>
<proteinExistence type="predicted"/>
<comment type="caution">
    <text evidence="1">The sequence shown here is derived from an EMBL/GenBank/DDBJ whole genome shotgun (WGS) entry which is preliminary data.</text>
</comment>
<dbReference type="EMBL" id="WJBU01000014">
    <property type="protein sequence ID" value="MRD48565.1"/>
    <property type="molecule type" value="Genomic_DNA"/>
</dbReference>
<dbReference type="Proteomes" id="UP000487350">
    <property type="component" value="Unassembled WGS sequence"/>
</dbReference>
<name>A0A844AW02_9BURK</name>
<dbReference type="OrthoDB" id="8907064at2"/>
<sequence>MAGWTSVYEALSPIIGQGGVAALYMRTVHLACAQYPWLSAVYEASLPAGDFTALRAAMAGQFSAQATAAHDSMMQSLHELLHSLIGASLTARLLPPVPTPISASPAVQDHRS</sequence>
<evidence type="ECO:0000313" key="2">
    <source>
        <dbReference type="Proteomes" id="UP000487350"/>
    </source>
</evidence>
<accession>A0A844AW02</accession>
<reference evidence="1 2" key="1">
    <citation type="submission" date="2019-11" db="EMBL/GenBank/DDBJ databases">
        <title>Caenimonas koreensis gen. nov., sp. nov., isolated from activated sludge.</title>
        <authorList>
            <person name="Seung H.R."/>
        </authorList>
    </citation>
    <scope>NUCLEOTIDE SEQUENCE [LARGE SCALE GENOMIC DNA]</scope>
    <source>
        <strain evidence="1 2">EMB320</strain>
    </source>
</reference>
<gene>
    <name evidence="1" type="ORF">GHT07_14855</name>
</gene>